<name>A0ABV0ZU19_9TELE</name>
<gene>
    <name evidence="1" type="ORF">AMECASPLE_038533</name>
</gene>
<evidence type="ECO:0000313" key="1">
    <source>
        <dbReference type="EMBL" id="MEQ2309424.1"/>
    </source>
</evidence>
<dbReference type="InterPro" id="IPR015943">
    <property type="entry name" value="WD40/YVTN_repeat-like_dom_sf"/>
</dbReference>
<comment type="caution">
    <text evidence="1">The sequence shown here is derived from an EMBL/GenBank/DDBJ whole genome shotgun (WGS) entry which is preliminary data.</text>
</comment>
<dbReference type="EMBL" id="JAHRIP010073014">
    <property type="protein sequence ID" value="MEQ2309424.1"/>
    <property type="molecule type" value="Genomic_DNA"/>
</dbReference>
<proteinExistence type="predicted"/>
<evidence type="ECO:0000313" key="2">
    <source>
        <dbReference type="Proteomes" id="UP001469553"/>
    </source>
</evidence>
<dbReference type="SUPFAM" id="SSF50978">
    <property type="entry name" value="WD40 repeat-like"/>
    <property type="match status" value="1"/>
</dbReference>
<dbReference type="Gene3D" id="2.130.10.10">
    <property type="entry name" value="YVTN repeat-like/Quinoprotein amine dehydrogenase"/>
    <property type="match status" value="1"/>
</dbReference>
<dbReference type="PANTHER" id="PTHR16022:SF0">
    <property type="entry name" value="CYTOPLASMIC DYNEIN 2 INTERMEDIATE CHAIN 1"/>
    <property type="match status" value="1"/>
</dbReference>
<reference evidence="1 2" key="1">
    <citation type="submission" date="2021-06" db="EMBL/GenBank/DDBJ databases">
        <authorList>
            <person name="Palmer J.M."/>
        </authorList>
    </citation>
    <scope>NUCLEOTIDE SEQUENCE [LARGE SCALE GENOMIC DNA]</scope>
    <source>
        <strain evidence="1 2">AS_MEX2019</strain>
        <tissue evidence="1">Muscle</tissue>
    </source>
</reference>
<sequence>MLSVHMPTSEASAVRFESCTVVCVWNIWEPSRPQKILIYESEVQCCCFSPGKSTLVFAGTPVGSVVLWDLREHASSHYRLKIGEAEWTFRHPTFSTGMSGDILFVYISIKHMFIFNHVLISLLNIKTFSCSYKLAPN</sequence>
<keyword evidence="2" id="KW-1185">Reference proteome</keyword>
<dbReference type="PANTHER" id="PTHR16022">
    <property type="entry name" value="WD REPEAT DOMAIN 60"/>
    <property type="match status" value="1"/>
</dbReference>
<accession>A0ABV0ZU19</accession>
<protein>
    <submittedName>
        <fullName evidence="1">Uncharacterized protein</fullName>
    </submittedName>
</protein>
<organism evidence="1 2">
    <name type="scientific">Ameca splendens</name>
    <dbReference type="NCBI Taxonomy" id="208324"/>
    <lineage>
        <taxon>Eukaryota</taxon>
        <taxon>Metazoa</taxon>
        <taxon>Chordata</taxon>
        <taxon>Craniata</taxon>
        <taxon>Vertebrata</taxon>
        <taxon>Euteleostomi</taxon>
        <taxon>Actinopterygii</taxon>
        <taxon>Neopterygii</taxon>
        <taxon>Teleostei</taxon>
        <taxon>Neoteleostei</taxon>
        <taxon>Acanthomorphata</taxon>
        <taxon>Ovalentaria</taxon>
        <taxon>Atherinomorphae</taxon>
        <taxon>Cyprinodontiformes</taxon>
        <taxon>Goodeidae</taxon>
        <taxon>Ameca</taxon>
    </lineage>
</organism>
<dbReference type="InterPro" id="IPR042505">
    <property type="entry name" value="DYNC2I1"/>
</dbReference>
<dbReference type="InterPro" id="IPR036322">
    <property type="entry name" value="WD40_repeat_dom_sf"/>
</dbReference>
<dbReference type="Proteomes" id="UP001469553">
    <property type="component" value="Unassembled WGS sequence"/>
</dbReference>